<proteinExistence type="predicted"/>
<reference evidence="1" key="1">
    <citation type="submission" date="2019-11" db="EMBL/GenBank/DDBJ databases">
        <title>Bipolaris sorokiniana Genome sequencing.</title>
        <authorList>
            <person name="Wang H."/>
        </authorList>
    </citation>
    <scope>NUCLEOTIDE SEQUENCE</scope>
</reference>
<sequence length="98" mass="11142">MAGKLLHLARELLQIATGRGPRPVDADLLWVPDEHFRYGQLSLEEIEEEDKKYVLEHDSLKQCGGEAPEFDEVIEDTDCEGDGAPIINEKNYPLKEYT</sequence>
<evidence type="ECO:0000313" key="2">
    <source>
        <dbReference type="Proteomes" id="UP000624244"/>
    </source>
</evidence>
<dbReference type="Proteomes" id="UP000624244">
    <property type="component" value="Unassembled WGS sequence"/>
</dbReference>
<comment type="caution">
    <text evidence="1">The sequence shown here is derived from an EMBL/GenBank/DDBJ whole genome shotgun (WGS) entry which is preliminary data.</text>
</comment>
<name>A0A8H5ZP48_COCSA</name>
<protein>
    <submittedName>
        <fullName evidence="1">Uncharacterized protein</fullName>
    </submittedName>
</protein>
<organism evidence="1 2">
    <name type="scientific">Cochliobolus sativus</name>
    <name type="common">Common root rot and spot blotch fungus</name>
    <name type="synonym">Bipolaris sorokiniana</name>
    <dbReference type="NCBI Taxonomy" id="45130"/>
    <lineage>
        <taxon>Eukaryota</taxon>
        <taxon>Fungi</taxon>
        <taxon>Dikarya</taxon>
        <taxon>Ascomycota</taxon>
        <taxon>Pezizomycotina</taxon>
        <taxon>Dothideomycetes</taxon>
        <taxon>Pleosporomycetidae</taxon>
        <taxon>Pleosporales</taxon>
        <taxon>Pleosporineae</taxon>
        <taxon>Pleosporaceae</taxon>
        <taxon>Bipolaris</taxon>
    </lineage>
</organism>
<accession>A0A8H5ZP48</accession>
<dbReference type="AlphaFoldDB" id="A0A8H5ZP48"/>
<evidence type="ECO:0000313" key="1">
    <source>
        <dbReference type="EMBL" id="KAF5853027.1"/>
    </source>
</evidence>
<gene>
    <name evidence="1" type="ORF">GGP41_001588</name>
</gene>
<dbReference type="EMBL" id="WNKQ01000002">
    <property type="protein sequence ID" value="KAF5853027.1"/>
    <property type="molecule type" value="Genomic_DNA"/>
</dbReference>